<dbReference type="Proteomes" id="UP000549913">
    <property type="component" value="Unassembled WGS sequence"/>
</dbReference>
<dbReference type="AlphaFoldDB" id="A0A852SK28"/>
<proteinExistence type="predicted"/>
<dbReference type="SUPFAM" id="SSF51430">
    <property type="entry name" value="NAD(P)-linked oxidoreductase"/>
    <property type="match status" value="1"/>
</dbReference>
<name>A0A852SK28_9MICO</name>
<gene>
    <name evidence="3" type="ORF">BJ984_001001</name>
</gene>
<dbReference type="RefSeq" id="WP_179547098.1">
    <property type="nucleotide sequence ID" value="NZ_BSEW01000001.1"/>
</dbReference>
<sequence>MKYTRLGDSGALVSRIALGTMNFGPVIGAEESYGILDLAVSHGITFIDTADVYGGAPWGDEPGQSERLLGDWMRERGNRDELVVATKAQGRMGAGPNDRGLSAVHIRAAVDASLRRLGTDRIDLFQMHHIEREVPLDEVLDAMTLLRQQGKILYLGSSNFAGWNIAQYREHAAARQQVPLVTEQSVYNLAQRTLELEVVPAAEHYGMGLLPWSPLAGGQLGGVLKKADRSRSKDLSHLGGRRPQIERYEAFAEAAGHDPAELALAWLLHQPVVTAPIVGPRTAGQLTGALAALELELSAEELAQLDEIWPGPGGQAPEAYAW</sequence>
<dbReference type="FunFam" id="3.20.20.100:FF:000004">
    <property type="entry name" value="Oxidoreductase, aldo/keto reductase"/>
    <property type="match status" value="1"/>
</dbReference>
<dbReference type="InterPro" id="IPR023210">
    <property type="entry name" value="NADP_OxRdtase_dom"/>
</dbReference>
<dbReference type="PANTHER" id="PTHR43364">
    <property type="entry name" value="NADH-SPECIFIC METHYLGLYOXAL REDUCTASE-RELATED"/>
    <property type="match status" value="1"/>
</dbReference>
<dbReference type="Pfam" id="PF00248">
    <property type="entry name" value="Aldo_ket_red"/>
    <property type="match status" value="1"/>
</dbReference>
<keyword evidence="1" id="KW-0560">Oxidoreductase</keyword>
<dbReference type="PANTHER" id="PTHR43364:SF5">
    <property type="entry name" value="REDUCTASE"/>
    <property type="match status" value="1"/>
</dbReference>
<dbReference type="InterPro" id="IPR036812">
    <property type="entry name" value="NAD(P)_OxRdtase_dom_sf"/>
</dbReference>
<dbReference type="GO" id="GO:0016491">
    <property type="term" value="F:oxidoreductase activity"/>
    <property type="evidence" value="ECO:0007669"/>
    <property type="project" value="UniProtKB-KW"/>
</dbReference>
<evidence type="ECO:0000313" key="4">
    <source>
        <dbReference type="Proteomes" id="UP000549913"/>
    </source>
</evidence>
<protein>
    <submittedName>
        <fullName evidence="3">Aryl-alcohol dehydrogenase-like predicted oxidoreductase</fullName>
    </submittedName>
</protein>
<reference evidence="3 4" key="1">
    <citation type="submission" date="2020-07" db="EMBL/GenBank/DDBJ databases">
        <title>Sequencing the genomes of 1000 actinobacteria strains.</title>
        <authorList>
            <person name="Klenk H.-P."/>
        </authorList>
    </citation>
    <scope>NUCLEOTIDE SEQUENCE [LARGE SCALE GENOMIC DNA]</scope>
    <source>
        <strain evidence="3 4">DSM 26474</strain>
    </source>
</reference>
<evidence type="ECO:0000259" key="2">
    <source>
        <dbReference type="Pfam" id="PF00248"/>
    </source>
</evidence>
<feature type="domain" description="NADP-dependent oxidoreductase" evidence="2">
    <location>
        <begin position="15"/>
        <end position="309"/>
    </location>
</feature>
<accession>A0A852SK28</accession>
<dbReference type="InterPro" id="IPR050523">
    <property type="entry name" value="AKR_Detox_Biosynth"/>
</dbReference>
<keyword evidence="4" id="KW-1185">Reference proteome</keyword>
<organism evidence="3 4">
    <name type="scientific">Herbiconiux flava</name>
    <dbReference type="NCBI Taxonomy" id="881268"/>
    <lineage>
        <taxon>Bacteria</taxon>
        <taxon>Bacillati</taxon>
        <taxon>Actinomycetota</taxon>
        <taxon>Actinomycetes</taxon>
        <taxon>Micrococcales</taxon>
        <taxon>Microbacteriaceae</taxon>
        <taxon>Herbiconiux</taxon>
    </lineage>
</organism>
<dbReference type="Gene3D" id="3.20.20.100">
    <property type="entry name" value="NADP-dependent oxidoreductase domain"/>
    <property type="match status" value="1"/>
</dbReference>
<comment type="caution">
    <text evidence="3">The sequence shown here is derived from an EMBL/GenBank/DDBJ whole genome shotgun (WGS) entry which is preliminary data.</text>
</comment>
<dbReference type="GO" id="GO:0005829">
    <property type="term" value="C:cytosol"/>
    <property type="evidence" value="ECO:0007669"/>
    <property type="project" value="TreeGrafter"/>
</dbReference>
<evidence type="ECO:0000313" key="3">
    <source>
        <dbReference type="EMBL" id="NYD69843.1"/>
    </source>
</evidence>
<dbReference type="EMBL" id="JACCBM010000001">
    <property type="protein sequence ID" value="NYD69843.1"/>
    <property type="molecule type" value="Genomic_DNA"/>
</dbReference>
<evidence type="ECO:0000256" key="1">
    <source>
        <dbReference type="ARBA" id="ARBA00023002"/>
    </source>
</evidence>